<dbReference type="KEGG" id="fbe:FF125_08310"/>
<evidence type="ECO:0008006" key="4">
    <source>
        <dbReference type="Google" id="ProtNLM"/>
    </source>
</evidence>
<reference evidence="2 3" key="1">
    <citation type="submission" date="2019-05" db="EMBL/GenBank/DDBJ databases">
        <title>Algicella ahnfeltiae gen. nov., sp. nov., a novel marine bacterium of the family Flavobacteriaceae isolated from a red alga.</title>
        <authorList>
            <person name="Nedashkovskaya O.I."/>
            <person name="Kukhlevskiy A.D."/>
            <person name="Kim S.-G."/>
            <person name="Zhukova N.V."/>
            <person name="Mikhailov V.V."/>
        </authorList>
    </citation>
    <scope>NUCLEOTIDE SEQUENCE [LARGE SCALE GENOMIC DNA]</scope>
    <source>
        <strain evidence="2 3">10Alg115</strain>
    </source>
</reference>
<feature type="transmembrane region" description="Helical" evidence="1">
    <location>
        <begin position="53"/>
        <end position="74"/>
    </location>
</feature>
<dbReference type="Proteomes" id="UP000306229">
    <property type="component" value="Chromosome"/>
</dbReference>
<feature type="transmembrane region" description="Helical" evidence="1">
    <location>
        <begin position="83"/>
        <end position="102"/>
    </location>
</feature>
<accession>A0A5B7TSV0</accession>
<protein>
    <recommendedName>
        <fullName evidence="4">Sugar transporter</fullName>
    </recommendedName>
</protein>
<evidence type="ECO:0000313" key="2">
    <source>
        <dbReference type="EMBL" id="QCX38431.1"/>
    </source>
</evidence>
<sequence>MGQDLKPPTSFWLVAIFALLWNIIEIYFSSYEIDFLQENSTTEEFEKIQSLPFWYIIVFMVALFSEMLGSFMLFMRKKIATKFFAIALISLLFIEFYWLIVFDIKKTSIVFYAIIPAVVIAIATFLYFYSKRATKKGWLK</sequence>
<name>A0A5B7TSV0_9FLAO</name>
<feature type="transmembrane region" description="Helical" evidence="1">
    <location>
        <begin position="108"/>
        <end position="130"/>
    </location>
</feature>
<feature type="transmembrane region" description="Helical" evidence="1">
    <location>
        <begin position="12"/>
        <end position="33"/>
    </location>
</feature>
<dbReference type="AlphaFoldDB" id="A0A5B7TSV0"/>
<dbReference type="RefSeq" id="WP_138949323.1">
    <property type="nucleotide sequence ID" value="NZ_CP040749.1"/>
</dbReference>
<keyword evidence="1" id="KW-0472">Membrane</keyword>
<keyword evidence="3" id="KW-1185">Reference proteome</keyword>
<gene>
    <name evidence="2" type="ORF">FF125_08310</name>
</gene>
<keyword evidence="1" id="KW-0812">Transmembrane</keyword>
<evidence type="ECO:0000313" key="3">
    <source>
        <dbReference type="Proteomes" id="UP000306229"/>
    </source>
</evidence>
<organism evidence="2 3">
    <name type="scientific">Aureibaculum algae</name>
    <dbReference type="NCBI Taxonomy" id="2584122"/>
    <lineage>
        <taxon>Bacteria</taxon>
        <taxon>Pseudomonadati</taxon>
        <taxon>Bacteroidota</taxon>
        <taxon>Flavobacteriia</taxon>
        <taxon>Flavobacteriales</taxon>
        <taxon>Flavobacteriaceae</taxon>
        <taxon>Aureibaculum</taxon>
    </lineage>
</organism>
<dbReference type="EMBL" id="CP040749">
    <property type="protein sequence ID" value="QCX38431.1"/>
    <property type="molecule type" value="Genomic_DNA"/>
</dbReference>
<proteinExistence type="predicted"/>
<keyword evidence="1" id="KW-1133">Transmembrane helix</keyword>
<evidence type="ECO:0000256" key="1">
    <source>
        <dbReference type="SAM" id="Phobius"/>
    </source>
</evidence>
<dbReference type="OrthoDB" id="1143964at2"/>